<accession>A0A444L5G2</accession>
<comment type="similarity">
    <text evidence="1">Belongs to the CTAG/PCC1 family.</text>
</comment>
<name>A0A444L5G2_METS7</name>
<dbReference type="AlphaFoldDB" id="A0A444L5G2"/>
<proteinExistence type="inferred from homology"/>
<gene>
    <name evidence="2" type="ORF">Metus_0779</name>
</gene>
<dbReference type="NCBIfam" id="NF011470">
    <property type="entry name" value="PRK14887.1"/>
    <property type="match status" value="1"/>
</dbReference>
<organism evidence="2 3">
    <name type="scientific">Methanosuratincola subterraneus</name>
    <dbReference type="NCBI Taxonomy" id="2593994"/>
    <lineage>
        <taxon>Archaea</taxon>
        <taxon>Thermoproteota</taxon>
        <taxon>Methanosuratincolia</taxon>
        <taxon>Candidatus Methanomethylicales</taxon>
        <taxon>Candidatus Methanomethylicaceae</taxon>
        <taxon>Candidatus Methanosuratincola (ex Vanwonterghem et al. 2016)</taxon>
    </lineage>
</organism>
<dbReference type="Pfam" id="PF09341">
    <property type="entry name" value="Pcc1"/>
    <property type="match status" value="1"/>
</dbReference>
<dbReference type="InterPro" id="IPR015419">
    <property type="entry name" value="CTAG/Pcc1"/>
</dbReference>
<evidence type="ECO:0008006" key="4">
    <source>
        <dbReference type="Google" id="ProtNLM"/>
    </source>
</evidence>
<evidence type="ECO:0000313" key="2">
    <source>
        <dbReference type="EMBL" id="RWX72805.1"/>
    </source>
</evidence>
<sequence>MSASSLLKIDFEEESRASALFASIIPEVKHTKPGIAKVSISKEGGAILLKIEASSVAALRALLNSYIRWLSTSLEVMELGD</sequence>
<reference evidence="2 3" key="1">
    <citation type="submission" date="2018-12" db="EMBL/GenBank/DDBJ databases">
        <title>The complete genome of the methanogenic archaea of the candidate phylum Verstraetearchaeota, obtained from the metagenome of underground thermal water.</title>
        <authorList>
            <person name="Kadnikov V.V."/>
            <person name="Mardanov A.V."/>
            <person name="Beletsky A.V."/>
            <person name="Karnachuk O.V."/>
            <person name="Ravin N.V."/>
        </authorList>
    </citation>
    <scope>NUCLEOTIDE SEQUENCE [LARGE SCALE GENOMIC DNA]</scope>
    <source>
        <strain evidence="2">Ch88</strain>
    </source>
</reference>
<comment type="caution">
    <text evidence="2">The sequence shown here is derived from an EMBL/GenBank/DDBJ whole genome shotgun (WGS) entry which is preliminary data.</text>
</comment>
<protein>
    <recommendedName>
        <fullName evidence="4">Transcription factor Pcc1</fullName>
    </recommendedName>
</protein>
<dbReference type="Proteomes" id="UP000288215">
    <property type="component" value="Unassembled WGS sequence"/>
</dbReference>
<evidence type="ECO:0000313" key="3">
    <source>
        <dbReference type="Proteomes" id="UP000288215"/>
    </source>
</evidence>
<dbReference type="EMBL" id="RXGA01000003">
    <property type="protein sequence ID" value="RWX72805.1"/>
    <property type="molecule type" value="Genomic_DNA"/>
</dbReference>
<evidence type="ECO:0000256" key="1">
    <source>
        <dbReference type="ARBA" id="ARBA00007073"/>
    </source>
</evidence>
<dbReference type="Gene3D" id="3.30.310.50">
    <property type="entry name" value="Alpha-D-phosphohexomutase, C-terminal domain"/>
    <property type="match status" value="1"/>
</dbReference>